<accession>X6NYN2</accession>
<keyword evidence="6" id="KW-0175">Coiled coil</keyword>
<gene>
    <name evidence="9" type="ORF">RFI_05716</name>
</gene>
<keyword evidence="9" id="KW-0347">Helicase</keyword>
<dbReference type="GO" id="GO:0000724">
    <property type="term" value="P:double-strand break repair via homologous recombination"/>
    <property type="evidence" value="ECO:0007669"/>
    <property type="project" value="TreeGrafter"/>
</dbReference>
<feature type="compositionally biased region" description="Basic residues" evidence="7">
    <location>
        <begin position="209"/>
        <end position="218"/>
    </location>
</feature>
<dbReference type="InterPro" id="IPR014001">
    <property type="entry name" value="Helicase_ATP-bd"/>
</dbReference>
<evidence type="ECO:0000259" key="8">
    <source>
        <dbReference type="PROSITE" id="PS51192"/>
    </source>
</evidence>
<dbReference type="GO" id="GO:0005737">
    <property type="term" value="C:cytoplasm"/>
    <property type="evidence" value="ECO:0007669"/>
    <property type="project" value="TreeGrafter"/>
</dbReference>
<comment type="similarity">
    <text evidence="1">Belongs to the helicase family. RecQ subfamily.</text>
</comment>
<dbReference type="PANTHER" id="PTHR13710:SF105">
    <property type="entry name" value="ATP-DEPENDENT DNA HELICASE Q1"/>
    <property type="match status" value="1"/>
</dbReference>
<dbReference type="Pfam" id="PF00270">
    <property type="entry name" value="DEAD"/>
    <property type="match status" value="2"/>
</dbReference>
<evidence type="ECO:0000313" key="9">
    <source>
        <dbReference type="EMBL" id="ETO31405.1"/>
    </source>
</evidence>
<keyword evidence="10" id="KW-1185">Reference proteome</keyword>
<dbReference type="Gene3D" id="3.40.50.300">
    <property type="entry name" value="P-loop containing nucleotide triphosphate hydrolases"/>
    <property type="match status" value="1"/>
</dbReference>
<dbReference type="OMA" id="EADICKR"/>
<feature type="non-terminal residue" evidence="9">
    <location>
        <position position="304"/>
    </location>
</feature>
<proteinExistence type="inferred from homology"/>
<comment type="caution">
    <text evidence="9">The sequence shown here is derived from an EMBL/GenBank/DDBJ whole genome shotgun (WGS) entry which is preliminary data.</text>
</comment>
<evidence type="ECO:0000256" key="1">
    <source>
        <dbReference type="ARBA" id="ARBA00005446"/>
    </source>
</evidence>
<dbReference type="GO" id="GO:0009378">
    <property type="term" value="F:four-way junction helicase activity"/>
    <property type="evidence" value="ECO:0007669"/>
    <property type="project" value="TreeGrafter"/>
</dbReference>
<evidence type="ECO:0000256" key="2">
    <source>
        <dbReference type="ARBA" id="ARBA00023125"/>
    </source>
</evidence>
<dbReference type="OrthoDB" id="10261556at2759"/>
<reference evidence="9 10" key="1">
    <citation type="journal article" date="2013" name="Curr. Biol.">
        <title>The Genome of the Foraminiferan Reticulomyxa filosa.</title>
        <authorList>
            <person name="Glockner G."/>
            <person name="Hulsmann N."/>
            <person name="Schleicher M."/>
            <person name="Noegel A.A."/>
            <person name="Eichinger L."/>
            <person name="Gallinger C."/>
            <person name="Pawlowski J."/>
            <person name="Sierra R."/>
            <person name="Euteneuer U."/>
            <person name="Pillet L."/>
            <person name="Moustafa A."/>
            <person name="Platzer M."/>
            <person name="Groth M."/>
            <person name="Szafranski K."/>
            <person name="Schliwa M."/>
        </authorList>
    </citation>
    <scope>NUCLEOTIDE SEQUENCE [LARGE SCALE GENOMIC DNA]</scope>
</reference>
<dbReference type="InterPro" id="IPR027417">
    <property type="entry name" value="P-loop_NTPase"/>
</dbReference>
<keyword evidence="2" id="KW-0238">DNA-binding</keyword>
<evidence type="ECO:0000256" key="5">
    <source>
        <dbReference type="ARBA" id="ARBA00034808"/>
    </source>
</evidence>
<name>X6NYN2_RETFI</name>
<dbReference type="AlphaFoldDB" id="X6NYN2"/>
<keyword evidence="9" id="KW-0378">Hydrolase</keyword>
<organism evidence="9 10">
    <name type="scientific">Reticulomyxa filosa</name>
    <dbReference type="NCBI Taxonomy" id="46433"/>
    <lineage>
        <taxon>Eukaryota</taxon>
        <taxon>Sar</taxon>
        <taxon>Rhizaria</taxon>
        <taxon>Retaria</taxon>
        <taxon>Foraminifera</taxon>
        <taxon>Monothalamids</taxon>
        <taxon>Reticulomyxidae</taxon>
        <taxon>Reticulomyxa</taxon>
    </lineage>
</organism>
<dbReference type="Proteomes" id="UP000023152">
    <property type="component" value="Unassembled WGS sequence"/>
</dbReference>
<dbReference type="EC" id="5.6.2.4" evidence="5"/>
<dbReference type="EMBL" id="ASPP01004957">
    <property type="protein sequence ID" value="ETO31405.1"/>
    <property type="molecule type" value="Genomic_DNA"/>
</dbReference>
<dbReference type="PROSITE" id="PS51192">
    <property type="entry name" value="HELICASE_ATP_BIND_1"/>
    <property type="match status" value="1"/>
</dbReference>
<dbReference type="GO" id="GO:0005694">
    <property type="term" value="C:chromosome"/>
    <property type="evidence" value="ECO:0007669"/>
    <property type="project" value="TreeGrafter"/>
</dbReference>
<comment type="catalytic activity">
    <reaction evidence="4">
        <text>Couples ATP hydrolysis with the unwinding of duplex DNA by translocating in the 3'-5' direction.</text>
        <dbReference type="EC" id="5.6.2.4"/>
    </reaction>
</comment>
<feature type="region of interest" description="Disordered" evidence="7">
    <location>
        <begin position="188"/>
        <end position="223"/>
    </location>
</feature>
<dbReference type="PANTHER" id="PTHR13710">
    <property type="entry name" value="DNA HELICASE RECQ FAMILY MEMBER"/>
    <property type="match status" value="1"/>
</dbReference>
<dbReference type="InterPro" id="IPR011545">
    <property type="entry name" value="DEAD/DEAH_box_helicase_dom"/>
</dbReference>
<feature type="coiled-coil region" evidence="6">
    <location>
        <begin position="23"/>
        <end position="57"/>
    </location>
</feature>
<keyword evidence="9" id="KW-0067">ATP-binding</keyword>
<dbReference type="GO" id="GO:0005524">
    <property type="term" value="F:ATP binding"/>
    <property type="evidence" value="ECO:0007669"/>
    <property type="project" value="InterPro"/>
</dbReference>
<keyword evidence="9" id="KW-0547">Nucleotide-binding</keyword>
<feature type="domain" description="Helicase ATP-binding" evidence="8">
    <location>
        <begin position="108"/>
        <end position="304"/>
    </location>
</feature>
<evidence type="ECO:0000256" key="7">
    <source>
        <dbReference type="SAM" id="MobiDB-lite"/>
    </source>
</evidence>
<evidence type="ECO:0000256" key="3">
    <source>
        <dbReference type="ARBA" id="ARBA00023235"/>
    </source>
</evidence>
<dbReference type="SUPFAM" id="SSF52540">
    <property type="entry name" value="P-loop containing nucleoside triphosphate hydrolases"/>
    <property type="match status" value="1"/>
</dbReference>
<protein>
    <recommendedName>
        <fullName evidence="5">DNA 3'-5' helicase</fullName>
        <ecNumber evidence="5">5.6.2.4</ecNumber>
    </recommendedName>
</protein>
<evidence type="ECO:0000256" key="6">
    <source>
        <dbReference type="SAM" id="Coils"/>
    </source>
</evidence>
<sequence length="304" mass="34358">MSEKNAEEEKRLSDLIGALNKEIIGIDMKISALQQERQDLEQEREQIELQLQKIVKMPKQKFKHLSDDTHTRKLTRYLVNFPWNEAIDKSLKETFHLNQFRSHQREILNCTLSGDDCFVIMPSGGGKSLCYQLPVTLPSDYVPIGFTVVVSPLLSLIQDQCHQLNKLGIRAVALSGTDKDKPENKEIYDAMSGRDTSEGTTGGLSKTKTNGKRSKKGGKAAGPPCPPKFQLVYLTPEKLIGKKVLNALEQAFKNNYLQRLIIDEAHCCSQWGHEFRPDYKKLCIFRKQFPTVPILACTATATQH</sequence>
<dbReference type="SMART" id="SM00487">
    <property type="entry name" value="DEXDc"/>
    <property type="match status" value="1"/>
</dbReference>
<evidence type="ECO:0000313" key="10">
    <source>
        <dbReference type="Proteomes" id="UP000023152"/>
    </source>
</evidence>
<dbReference type="GO" id="GO:0043138">
    <property type="term" value="F:3'-5' DNA helicase activity"/>
    <property type="evidence" value="ECO:0007669"/>
    <property type="project" value="UniProtKB-EC"/>
</dbReference>
<dbReference type="GO" id="GO:0003677">
    <property type="term" value="F:DNA binding"/>
    <property type="evidence" value="ECO:0007669"/>
    <property type="project" value="UniProtKB-KW"/>
</dbReference>
<evidence type="ECO:0000256" key="4">
    <source>
        <dbReference type="ARBA" id="ARBA00034617"/>
    </source>
</evidence>
<keyword evidence="3" id="KW-0413">Isomerase</keyword>